<dbReference type="Proteomes" id="UP000290572">
    <property type="component" value="Unassembled WGS sequence"/>
</dbReference>
<evidence type="ECO:0000313" key="3">
    <source>
        <dbReference type="EMBL" id="RXN17426.1"/>
    </source>
</evidence>
<organism evidence="3 4">
    <name type="scientific">Labeo rohita</name>
    <name type="common">Indian major carp</name>
    <name type="synonym">Cyprinus rohita</name>
    <dbReference type="NCBI Taxonomy" id="84645"/>
    <lineage>
        <taxon>Eukaryota</taxon>
        <taxon>Metazoa</taxon>
        <taxon>Chordata</taxon>
        <taxon>Craniata</taxon>
        <taxon>Vertebrata</taxon>
        <taxon>Euteleostomi</taxon>
        <taxon>Actinopterygii</taxon>
        <taxon>Neopterygii</taxon>
        <taxon>Teleostei</taxon>
        <taxon>Ostariophysi</taxon>
        <taxon>Cypriniformes</taxon>
        <taxon>Cyprinidae</taxon>
        <taxon>Labeoninae</taxon>
        <taxon>Labeonini</taxon>
        <taxon>Labeo</taxon>
    </lineage>
</organism>
<dbReference type="InterPro" id="IPR011162">
    <property type="entry name" value="MHC_I/II-like_Ag-recog"/>
</dbReference>
<dbReference type="AlphaFoldDB" id="A0A498ME92"/>
<protein>
    <submittedName>
        <fullName evidence="3">MHC class I antigen</fullName>
    </submittedName>
</protein>
<dbReference type="Pfam" id="PF07654">
    <property type="entry name" value="C1-set"/>
    <property type="match status" value="1"/>
</dbReference>
<evidence type="ECO:0000313" key="4">
    <source>
        <dbReference type="Proteomes" id="UP000290572"/>
    </source>
</evidence>
<dbReference type="SUPFAM" id="SSF54452">
    <property type="entry name" value="MHC antigen-recognition domain"/>
    <property type="match status" value="1"/>
</dbReference>
<dbReference type="InterPro" id="IPR013783">
    <property type="entry name" value="Ig-like_fold"/>
</dbReference>
<dbReference type="InterPro" id="IPR050208">
    <property type="entry name" value="MHC_class-I_related"/>
</dbReference>
<dbReference type="SUPFAM" id="SSF48726">
    <property type="entry name" value="Immunoglobulin"/>
    <property type="match status" value="1"/>
</dbReference>
<proteinExistence type="predicted"/>
<sequence>MIIAIASVDAALPSKRKWDNVPILHQYTKGYLEKECVDWLNKFREYADKELRNSYPPNVHIFAKSSMSDRSMWKLTCLATGFYPKDTRLFIRKYRTSLPEDETESTGIRPNHDGTFQLRKSAGIWEDAEAEYDCVVTDRTLREPIIITYYS</sequence>
<dbReference type="GO" id="GO:0005615">
    <property type="term" value="C:extracellular space"/>
    <property type="evidence" value="ECO:0007669"/>
    <property type="project" value="TreeGrafter"/>
</dbReference>
<gene>
    <name evidence="3" type="ORF">ROHU_026936</name>
</gene>
<dbReference type="InterPro" id="IPR037055">
    <property type="entry name" value="MHC_I-like_Ag-recog_sf"/>
</dbReference>
<feature type="domain" description="Ig-like" evidence="2">
    <location>
        <begin position="57"/>
        <end position="148"/>
    </location>
</feature>
<dbReference type="InterPro" id="IPR036179">
    <property type="entry name" value="Ig-like_dom_sf"/>
</dbReference>
<dbReference type="SMART" id="SM00407">
    <property type="entry name" value="IGc1"/>
    <property type="match status" value="1"/>
</dbReference>
<dbReference type="EMBL" id="QBIY01012747">
    <property type="protein sequence ID" value="RXN17426.1"/>
    <property type="molecule type" value="Genomic_DNA"/>
</dbReference>
<dbReference type="InterPro" id="IPR007110">
    <property type="entry name" value="Ig-like_dom"/>
</dbReference>
<dbReference type="STRING" id="84645.A0A498ME92"/>
<dbReference type="PANTHER" id="PTHR16675:SF193">
    <property type="entry name" value="LOC571647 PROTEIN-RELATED"/>
    <property type="match status" value="1"/>
</dbReference>
<evidence type="ECO:0000256" key="1">
    <source>
        <dbReference type="ARBA" id="ARBA00023180"/>
    </source>
</evidence>
<dbReference type="GO" id="GO:0006955">
    <property type="term" value="P:immune response"/>
    <property type="evidence" value="ECO:0007669"/>
    <property type="project" value="TreeGrafter"/>
</dbReference>
<dbReference type="GO" id="GO:0009897">
    <property type="term" value="C:external side of plasma membrane"/>
    <property type="evidence" value="ECO:0007669"/>
    <property type="project" value="TreeGrafter"/>
</dbReference>
<comment type="caution">
    <text evidence="3">The sequence shown here is derived from an EMBL/GenBank/DDBJ whole genome shotgun (WGS) entry which is preliminary data.</text>
</comment>
<evidence type="ECO:0000259" key="2">
    <source>
        <dbReference type="PROSITE" id="PS50835"/>
    </source>
</evidence>
<dbReference type="Gene3D" id="2.60.40.10">
    <property type="entry name" value="Immunoglobulins"/>
    <property type="match status" value="1"/>
</dbReference>
<name>A0A498ME92_LABRO</name>
<dbReference type="PROSITE" id="PS50835">
    <property type="entry name" value="IG_LIKE"/>
    <property type="match status" value="1"/>
</dbReference>
<dbReference type="Gene3D" id="3.30.500.10">
    <property type="entry name" value="MHC class I-like antigen recognition-like"/>
    <property type="match status" value="1"/>
</dbReference>
<reference evidence="3 4" key="1">
    <citation type="submission" date="2018-03" db="EMBL/GenBank/DDBJ databases">
        <title>Draft genome sequence of Rohu Carp (Labeo rohita).</title>
        <authorList>
            <person name="Das P."/>
            <person name="Kushwaha B."/>
            <person name="Joshi C.G."/>
            <person name="Kumar D."/>
            <person name="Nagpure N.S."/>
            <person name="Sahoo L."/>
            <person name="Das S.P."/>
            <person name="Bit A."/>
            <person name="Patnaik S."/>
            <person name="Meher P.K."/>
            <person name="Jayasankar P."/>
            <person name="Koringa P.G."/>
            <person name="Patel N.V."/>
            <person name="Hinsu A.T."/>
            <person name="Kumar R."/>
            <person name="Pandey M."/>
            <person name="Agarwal S."/>
            <person name="Srivastava S."/>
            <person name="Singh M."/>
            <person name="Iquebal M.A."/>
            <person name="Jaiswal S."/>
            <person name="Angadi U.B."/>
            <person name="Kumar N."/>
            <person name="Raza M."/>
            <person name="Shah T.M."/>
            <person name="Rai A."/>
            <person name="Jena J.K."/>
        </authorList>
    </citation>
    <scope>NUCLEOTIDE SEQUENCE [LARGE SCALE GENOMIC DNA]</scope>
    <source>
        <strain evidence="3">DASCIFA01</strain>
        <tissue evidence="3">Testis</tissue>
    </source>
</reference>
<keyword evidence="1" id="KW-0325">Glycoprotein</keyword>
<keyword evidence="4" id="KW-1185">Reference proteome</keyword>
<accession>A0A498ME92</accession>
<dbReference type="PANTHER" id="PTHR16675">
    <property type="entry name" value="MHC CLASS I-RELATED"/>
    <property type="match status" value="1"/>
</dbReference>
<dbReference type="InterPro" id="IPR003597">
    <property type="entry name" value="Ig_C1-set"/>
</dbReference>